<evidence type="ECO:0000256" key="3">
    <source>
        <dbReference type="ARBA" id="ARBA00022448"/>
    </source>
</evidence>
<dbReference type="InterPro" id="IPR013130">
    <property type="entry name" value="Fe3_Rdtase_TM_dom"/>
</dbReference>
<evidence type="ECO:0000256" key="7">
    <source>
        <dbReference type="ARBA" id="ARBA00023065"/>
    </source>
</evidence>
<keyword evidence="4 10" id="KW-0812">Transmembrane</keyword>
<protein>
    <recommendedName>
        <fullName evidence="11">FAD-binding FR-type domain-containing protein</fullName>
    </recommendedName>
</protein>
<gene>
    <name evidence="12" type="ORF">BDV96DRAFT_649060</name>
</gene>
<keyword evidence="3" id="KW-0813">Transport</keyword>
<name>A0A6A5YZK1_9PLEO</name>
<sequence length="750" mass="85472">MGSDIDELDEARHQHHLRHRTESDKRLALLFWLVIASVIAAKVVQRLLQRRSRRRCHRSSRTLTWTTIRSSLSRLIAFYKATFLFCVPRRFSIIAVSFSAGQLVLLIAYICAIGLCIVSVDAPRFSAHFVDDVAFRAAWITLTQIPFVYLLATKRGPLNLLVGVSYERINWIHRWVGRTLFLSATTHMFIMMSSISVSDVLNSPNKIMIIVRYGMGAYGTLLWISLTTILPLRRWSYRVFYLNHCLSTPVFLWVIFKHVPRYARLPLYMSATILVFDRCYSFYVFWKNNIVIYSGKRRFRSARGRRTNKPSVGFAVKLTTPTSASLTAICNDSLESTTIIRVCNVPFGWKPGQHVRLWIPRLGRLELHPFTPSNCAKITKMPFPSEAFEVESNALLPGETERPSNDLAFMIRPQRGLTHKLAQYRNEWLSSPCPNASRPAPSLTAFVDGPYGVPKAWEKYESLVLVATSTGVSFTLSIVDYLDQLRTVAPKRLNTLSIRIVWTLRHSDPDLEATVTESLTRSFALLSEAGICVSAAFYTTCMESVLEERSISTERFDPFAHLRNQSRDFFSGKPLLRLWLNEEDGEEDSDKRSTSSFQTYAESCASSTLIDDDEDGDIDSLDEPLLLDSSPAQSRWMRAITFLYTMVSRRREKPSATRSCSCRHVQTLQQQRKQPSRRHDFIDRKYGSRPDLAHFISDPNASPSEGRTMVAVCGNGSLATVTKNEVARLKLDYALGRRKHDVDIYTECFA</sequence>
<dbReference type="Proteomes" id="UP000799770">
    <property type="component" value="Unassembled WGS sequence"/>
</dbReference>
<dbReference type="PROSITE" id="PS51384">
    <property type="entry name" value="FAD_FR"/>
    <property type="match status" value="1"/>
</dbReference>
<dbReference type="EMBL" id="ML977331">
    <property type="protein sequence ID" value="KAF2112254.1"/>
    <property type="molecule type" value="Genomic_DNA"/>
</dbReference>
<comment type="subcellular location">
    <subcellularLocation>
        <location evidence="1">Membrane</location>
        <topology evidence="1">Multi-pass membrane protein</topology>
    </subcellularLocation>
</comment>
<dbReference type="OrthoDB" id="3944240at2759"/>
<dbReference type="GO" id="GO:0006879">
    <property type="term" value="P:intracellular iron ion homeostasis"/>
    <property type="evidence" value="ECO:0007669"/>
    <property type="project" value="TreeGrafter"/>
</dbReference>
<evidence type="ECO:0000313" key="12">
    <source>
        <dbReference type="EMBL" id="KAF2112254.1"/>
    </source>
</evidence>
<keyword evidence="8 10" id="KW-0472">Membrane</keyword>
<keyword evidence="9" id="KW-0325">Glycoprotein</keyword>
<accession>A0A6A5YZK1</accession>
<dbReference type="Pfam" id="PF08030">
    <property type="entry name" value="NAD_binding_6"/>
    <property type="match status" value="1"/>
</dbReference>
<dbReference type="AlphaFoldDB" id="A0A6A5YZK1"/>
<dbReference type="InterPro" id="IPR017927">
    <property type="entry name" value="FAD-bd_FR_type"/>
</dbReference>
<organism evidence="12 13">
    <name type="scientific">Lophiotrema nucula</name>
    <dbReference type="NCBI Taxonomy" id="690887"/>
    <lineage>
        <taxon>Eukaryota</taxon>
        <taxon>Fungi</taxon>
        <taxon>Dikarya</taxon>
        <taxon>Ascomycota</taxon>
        <taxon>Pezizomycotina</taxon>
        <taxon>Dothideomycetes</taxon>
        <taxon>Pleosporomycetidae</taxon>
        <taxon>Pleosporales</taxon>
        <taxon>Lophiotremataceae</taxon>
        <taxon>Lophiotrema</taxon>
    </lineage>
</organism>
<dbReference type="GO" id="GO:0000293">
    <property type="term" value="F:ferric-chelate reductase activity"/>
    <property type="evidence" value="ECO:0007669"/>
    <property type="project" value="UniProtKB-ARBA"/>
</dbReference>
<evidence type="ECO:0000256" key="2">
    <source>
        <dbReference type="ARBA" id="ARBA00006278"/>
    </source>
</evidence>
<proteinExistence type="inferred from homology"/>
<dbReference type="SFLD" id="SFLDS00052">
    <property type="entry name" value="Ferric_Reductase_Domain"/>
    <property type="match status" value="1"/>
</dbReference>
<evidence type="ECO:0000256" key="9">
    <source>
        <dbReference type="ARBA" id="ARBA00023180"/>
    </source>
</evidence>
<evidence type="ECO:0000256" key="4">
    <source>
        <dbReference type="ARBA" id="ARBA00022692"/>
    </source>
</evidence>
<feature type="transmembrane region" description="Helical" evidence="10">
    <location>
        <begin position="133"/>
        <end position="152"/>
    </location>
</feature>
<dbReference type="SFLD" id="SFLDG01168">
    <property type="entry name" value="Ferric_reductase_subgroup_(FRE"/>
    <property type="match status" value="1"/>
</dbReference>
<comment type="similarity">
    <text evidence="2">Belongs to the ferric reductase (FRE) family.</text>
</comment>
<reference evidence="12" key="1">
    <citation type="journal article" date="2020" name="Stud. Mycol.">
        <title>101 Dothideomycetes genomes: a test case for predicting lifestyles and emergence of pathogens.</title>
        <authorList>
            <person name="Haridas S."/>
            <person name="Albert R."/>
            <person name="Binder M."/>
            <person name="Bloem J."/>
            <person name="Labutti K."/>
            <person name="Salamov A."/>
            <person name="Andreopoulos B."/>
            <person name="Baker S."/>
            <person name="Barry K."/>
            <person name="Bills G."/>
            <person name="Bluhm B."/>
            <person name="Cannon C."/>
            <person name="Castanera R."/>
            <person name="Culley D."/>
            <person name="Daum C."/>
            <person name="Ezra D."/>
            <person name="Gonzalez J."/>
            <person name="Henrissat B."/>
            <person name="Kuo A."/>
            <person name="Liang C."/>
            <person name="Lipzen A."/>
            <person name="Lutzoni F."/>
            <person name="Magnuson J."/>
            <person name="Mondo S."/>
            <person name="Nolan M."/>
            <person name="Ohm R."/>
            <person name="Pangilinan J."/>
            <person name="Park H.-J."/>
            <person name="Ramirez L."/>
            <person name="Alfaro M."/>
            <person name="Sun H."/>
            <person name="Tritt A."/>
            <person name="Yoshinaga Y."/>
            <person name="Zwiers L.-H."/>
            <person name="Turgeon B."/>
            <person name="Goodwin S."/>
            <person name="Spatafora J."/>
            <person name="Crous P."/>
            <person name="Grigoriev I."/>
        </authorList>
    </citation>
    <scope>NUCLEOTIDE SEQUENCE</scope>
    <source>
        <strain evidence="12">CBS 627.86</strain>
    </source>
</reference>
<feature type="transmembrane region" description="Helical" evidence="10">
    <location>
        <begin position="172"/>
        <end position="197"/>
    </location>
</feature>
<keyword evidence="6" id="KW-0560">Oxidoreductase</keyword>
<dbReference type="GO" id="GO:0005886">
    <property type="term" value="C:plasma membrane"/>
    <property type="evidence" value="ECO:0007669"/>
    <property type="project" value="TreeGrafter"/>
</dbReference>
<dbReference type="GO" id="GO:0006826">
    <property type="term" value="P:iron ion transport"/>
    <property type="evidence" value="ECO:0007669"/>
    <property type="project" value="TreeGrafter"/>
</dbReference>
<evidence type="ECO:0000256" key="6">
    <source>
        <dbReference type="ARBA" id="ARBA00023002"/>
    </source>
</evidence>
<evidence type="ECO:0000256" key="5">
    <source>
        <dbReference type="ARBA" id="ARBA00022989"/>
    </source>
</evidence>
<keyword evidence="5 10" id="KW-1133">Transmembrane helix</keyword>
<evidence type="ECO:0000256" key="10">
    <source>
        <dbReference type="SAM" id="Phobius"/>
    </source>
</evidence>
<feature type="domain" description="FAD-binding FR-type" evidence="11">
    <location>
        <begin position="319"/>
        <end position="457"/>
    </location>
</feature>
<feature type="transmembrane region" description="Helical" evidence="10">
    <location>
        <begin position="27"/>
        <end position="48"/>
    </location>
</feature>
<dbReference type="CDD" id="cd06186">
    <property type="entry name" value="NOX_Duox_like_FAD_NADP"/>
    <property type="match status" value="1"/>
</dbReference>
<evidence type="ECO:0000313" key="13">
    <source>
        <dbReference type="Proteomes" id="UP000799770"/>
    </source>
</evidence>
<feature type="transmembrane region" description="Helical" evidence="10">
    <location>
        <begin position="235"/>
        <end position="255"/>
    </location>
</feature>
<dbReference type="PANTHER" id="PTHR32361">
    <property type="entry name" value="FERRIC/CUPRIC REDUCTASE TRANSMEMBRANE COMPONENT"/>
    <property type="match status" value="1"/>
</dbReference>
<keyword evidence="7" id="KW-0406">Ion transport</keyword>
<dbReference type="GO" id="GO:0015677">
    <property type="term" value="P:copper ion import"/>
    <property type="evidence" value="ECO:0007669"/>
    <property type="project" value="TreeGrafter"/>
</dbReference>
<keyword evidence="13" id="KW-1185">Reference proteome</keyword>
<feature type="transmembrane region" description="Helical" evidence="10">
    <location>
        <begin position="209"/>
        <end position="229"/>
    </location>
</feature>
<evidence type="ECO:0000256" key="8">
    <source>
        <dbReference type="ARBA" id="ARBA00023136"/>
    </source>
</evidence>
<evidence type="ECO:0000259" key="11">
    <source>
        <dbReference type="PROSITE" id="PS51384"/>
    </source>
</evidence>
<dbReference type="InterPro" id="IPR039261">
    <property type="entry name" value="FNR_nucleotide-bd"/>
</dbReference>
<dbReference type="PANTHER" id="PTHR32361:SF9">
    <property type="entry name" value="FERRIC REDUCTASE TRANSMEMBRANE COMPONENT 3-RELATED"/>
    <property type="match status" value="1"/>
</dbReference>
<dbReference type="InterPro" id="IPR013121">
    <property type="entry name" value="Fe_red_NAD-bd_6"/>
</dbReference>
<dbReference type="Gene3D" id="3.40.50.80">
    <property type="entry name" value="Nucleotide-binding domain of ferredoxin-NADP reductase (FNR) module"/>
    <property type="match status" value="1"/>
</dbReference>
<feature type="transmembrane region" description="Helical" evidence="10">
    <location>
        <begin position="103"/>
        <end position="121"/>
    </location>
</feature>
<dbReference type="InterPro" id="IPR051410">
    <property type="entry name" value="Ferric/Cupric_Reductase"/>
</dbReference>
<dbReference type="Pfam" id="PF01794">
    <property type="entry name" value="Ferric_reduct"/>
    <property type="match status" value="1"/>
</dbReference>
<evidence type="ECO:0000256" key="1">
    <source>
        <dbReference type="ARBA" id="ARBA00004141"/>
    </source>
</evidence>